<dbReference type="EMBL" id="CP017708">
    <property type="protein sequence ID" value="WAN69754.1"/>
    <property type="molecule type" value="Genomic_DNA"/>
</dbReference>
<evidence type="ECO:0000313" key="1">
    <source>
        <dbReference type="EMBL" id="WAN69754.1"/>
    </source>
</evidence>
<accession>A0A9Q9UWD3</accession>
<dbReference type="AlphaFoldDB" id="A0A9Q9UWD3"/>
<dbReference type="Proteomes" id="UP000176944">
    <property type="component" value="Chromosome"/>
</dbReference>
<protein>
    <submittedName>
        <fullName evidence="1">Uncharacterized protein</fullName>
    </submittedName>
</protein>
<proteinExistence type="predicted"/>
<gene>
    <name evidence="1" type="ORF">BJP36_37300</name>
</gene>
<name>A0A9Q9UWD3_MOOP1</name>
<reference evidence="1" key="1">
    <citation type="journal article" date="2017" name="Proc. Natl. Acad. Sci. U.S.A.">
        <title>Comparative genomics uncovers the prolific and distinctive metabolic potential of the cyanobacterial genus Moorea.</title>
        <authorList>
            <person name="Leao T."/>
            <person name="Castelao G."/>
            <person name="Korobeynikov A."/>
            <person name="Monroe E.A."/>
            <person name="Podell S."/>
            <person name="Glukhov E."/>
            <person name="Allen E.E."/>
            <person name="Gerwick W.H."/>
            <person name="Gerwick L."/>
        </authorList>
    </citation>
    <scope>NUCLEOTIDE SEQUENCE</scope>
    <source>
        <strain evidence="1">JHB</strain>
    </source>
</reference>
<reference evidence="1" key="2">
    <citation type="submission" date="2022-10" db="EMBL/GenBank/DDBJ databases">
        <authorList>
            <person name="Ngo T.-E."/>
        </authorList>
    </citation>
    <scope>NUCLEOTIDE SEQUENCE</scope>
    <source>
        <strain evidence="1">JHB</strain>
    </source>
</reference>
<organism evidence="1">
    <name type="scientific">Moorena producens (strain JHB)</name>
    <dbReference type="NCBI Taxonomy" id="1454205"/>
    <lineage>
        <taxon>Bacteria</taxon>
        <taxon>Bacillati</taxon>
        <taxon>Cyanobacteriota</taxon>
        <taxon>Cyanophyceae</taxon>
        <taxon>Coleofasciculales</taxon>
        <taxon>Coleofasciculaceae</taxon>
        <taxon>Moorena</taxon>
    </lineage>
</organism>
<sequence length="43" mass="4735">MHRHCVDFTAALLFEDQATLAPRGIDTTLNQDDSVNSGYPEQG</sequence>